<dbReference type="AlphaFoldDB" id="A0A9Q1B9H6"/>
<evidence type="ECO:0000313" key="1">
    <source>
        <dbReference type="EMBL" id="KAJ8018140.1"/>
    </source>
</evidence>
<accession>A0A9Q1B9H6</accession>
<keyword evidence="2" id="KW-1185">Reference proteome</keyword>
<dbReference type="Proteomes" id="UP001152320">
    <property type="component" value="Unassembled WGS sequence"/>
</dbReference>
<protein>
    <submittedName>
        <fullName evidence="1">Uncharacterized protein</fullName>
    </submittedName>
</protein>
<name>A0A9Q1B9H6_HOLLE</name>
<organism evidence="1 2">
    <name type="scientific">Holothuria leucospilota</name>
    <name type="common">Black long sea cucumber</name>
    <name type="synonym">Mertensiothuria leucospilota</name>
    <dbReference type="NCBI Taxonomy" id="206669"/>
    <lineage>
        <taxon>Eukaryota</taxon>
        <taxon>Metazoa</taxon>
        <taxon>Echinodermata</taxon>
        <taxon>Eleutherozoa</taxon>
        <taxon>Echinozoa</taxon>
        <taxon>Holothuroidea</taxon>
        <taxon>Aspidochirotacea</taxon>
        <taxon>Aspidochirotida</taxon>
        <taxon>Holothuriidae</taxon>
        <taxon>Holothuria</taxon>
    </lineage>
</organism>
<reference evidence="1" key="1">
    <citation type="submission" date="2021-10" db="EMBL/GenBank/DDBJ databases">
        <title>Tropical sea cucumber genome reveals ecological adaptation and Cuvierian tubules defense mechanism.</title>
        <authorList>
            <person name="Chen T."/>
        </authorList>
    </citation>
    <scope>NUCLEOTIDE SEQUENCE</scope>
    <source>
        <strain evidence="1">Nanhai2018</strain>
        <tissue evidence="1">Muscle</tissue>
    </source>
</reference>
<dbReference type="EMBL" id="JAIZAY010000599">
    <property type="protein sequence ID" value="KAJ8018140.1"/>
    <property type="molecule type" value="Genomic_DNA"/>
</dbReference>
<comment type="caution">
    <text evidence="1">The sequence shown here is derived from an EMBL/GenBank/DDBJ whole genome shotgun (WGS) entry which is preliminary data.</text>
</comment>
<gene>
    <name evidence="1" type="ORF">HOLleu_44037</name>
</gene>
<proteinExistence type="predicted"/>
<sequence length="334" mass="37931">MNSQEQKRVYRKIMYEVENLFPKESFNILPPGNSMDNVAGGVTFHRATSVPEWYKKQLMGDEWCHRNMSQHHVAVTMKNTFGKVEVLKLYMDEINGLKQVAVDILTSDGKAKRYKTLEECFSVNDQVKKAIRNQLLPMLDTIIKSVKDHFQSSSGESSSDNTSIEQSNSGQLFKQAIPVPPGQYPTLEAGSKRNVVSNKKHAITCWLHDNLKNCHAPKLDPLLDPNCFKRAHEHVGEPNTTVGGPFKYIRKAMDEKNNAVAQTQDVMMEITGKVSMNDRGESGFSSAQMSHYSSFNQARRVMAKEKQLSMEIEAERFKTEGVWDEDDDTDEDEM</sequence>
<evidence type="ECO:0000313" key="2">
    <source>
        <dbReference type="Proteomes" id="UP001152320"/>
    </source>
</evidence>